<dbReference type="InterPro" id="IPR023476">
    <property type="entry name" value="Pep_tRNA_hydro_II_dom_sf"/>
</dbReference>
<evidence type="ECO:0000313" key="5">
    <source>
        <dbReference type="EMBL" id="GMA18913.1"/>
    </source>
</evidence>
<dbReference type="Gene3D" id="3.40.1490.10">
    <property type="entry name" value="Bit1"/>
    <property type="match status" value="1"/>
</dbReference>
<dbReference type="Pfam" id="PF01981">
    <property type="entry name" value="PTH2"/>
    <property type="match status" value="1"/>
</dbReference>
<organism evidence="5 6">
    <name type="scientific">Arsenicicoccus piscis</name>
    <dbReference type="NCBI Taxonomy" id="673954"/>
    <lineage>
        <taxon>Bacteria</taxon>
        <taxon>Bacillati</taxon>
        <taxon>Actinomycetota</taxon>
        <taxon>Actinomycetes</taxon>
        <taxon>Micrococcales</taxon>
        <taxon>Intrasporangiaceae</taxon>
        <taxon>Arsenicicoccus</taxon>
    </lineage>
</organism>
<gene>
    <name evidence="5" type="ORF">GCM10025862_09340</name>
</gene>
<dbReference type="InterPro" id="IPR002833">
    <property type="entry name" value="PTH2"/>
</dbReference>
<dbReference type="Proteomes" id="UP001157109">
    <property type="component" value="Unassembled WGS sequence"/>
</dbReference>
<evidence type="ECO:0000313" key="6">
    <source>
        <dbReference type="Proteomes" id="UP001157109"/>
    </source>
</evidence>
<dbReference type="EMBL" id="BSUJ01000001">
    <property type="protein sequence ID" value="GMA18913.1"/>
    <property type="molecule type" value="Genomic_DNA"/>
</dbReference>
<evidence type="ECO:0000256" key="3">
    <source>
        <dbReference type="ARBA" id="ARBA00048707"/>
    </source>
</evidence>
<protein>
    <recommendedName>
        <fullName evidence="1">peptidyl-tRNA hydrolase</fullName>
        <ecNumber evidence="1">3.1.1.29</ecNumber>
    </recommendedName>
</protein>
<keyword evidence="2 5" id="KW-0378">Hydrolase</keyword>
<evidence type="ECO:0000256" key="1">
    <source>
        <dbReference type="ARBA" id="ARBA00013260"/>
    </source>
</evidence>
<keyword evidence="6" id="KW-1185">Reference proteome</keyword>
<proteinExistence type="predicted"/>
<accession>A0ABQ6HKE6</accession>
<evidence type="ECO:0000256" key="4">
    <source>
        <dbReference type="SAM" id="MobiDB-lite"/>
    </source>
</evidence>
<evidence type="ECO:0000256" key="2">
    <source>
        <dbReference type="ARBA" id="ARBA00022801"/>
    </source>
</evidence>
<reference evidence="6" key="1">
    <citation type="journal article" date="2019" name="Int. J. Syst. Evol. Microbiol.">
        <title>The Global Catalogue of Microorganisms (GCM) 10K type strain sequencing project: providing services to taxonomists for standard genome sequencing and annotation.</title>
        <authorList>
            <consortium name="The Broad Institute Genomics Platform"/>
            <consortium name="The Broad Institute Genome Sequencing Center for Infectious Disease"/>
            <person name="Wu L."/>
            <person name="Ma J."/>
        </authorList>
    </citation>
    <scope>NUCLEOTIDE SEQUENCE [LARGE SCALE GENOMIC DNA]</scope>
    <source>
        <strain evidence="6">NBRC 105830</strain>
    </source>
</reference>
<feature type="compositionally biased region" description="Polar residues" evidence="4">
    <location>
        <begin position="1"/>
        <end position="10"/>
    </location>
</feature>
<sequence length="245" mass="26733">MTEPTRSPAAQESDVEPEVEQQQADAEQQPDAAVPWAMQIAVRYDKSALPQEMSVCEVTARAVLELLADPRAVDGEWAGAVAAWEGMHIRKLVRRARGIRWDKAQSVPGVTVGEGPAQARAFVPGPVRPLPPEIDTLQVSGTSYPADQPSSVEDPVLVTVAISPLVDMTSGKAAAQCAHAAQRAYRALQRDSPDLASAWQRDGFRLKVIRPTRQEWADWEDAPVHIIDAGFTELDGPTETTRARW</sequence>
<comment type="caution">
    <text evidence="5">The sequence shown here is derived from an EMBL/GenBank/DDBJ whole genome shotgun (WGS) entry which is preliminary data.</text>
</comment>
<name>A0ABQ6HKE6_9MICO</name>
<feature type="compositionally biased region" description="Low complexity" evidence="4">
    <location>
        <begin position="20"/>
        <end position="32"/>
    </location>
</feature>
<comment type="catalytic activity">
    <reaction evidence="3">
        <text>an N-acyl-L-alpha-aminoacyl-tRNA + H2O = an N-acyl-L-amino acid + a tRNA + H(+)</text>
        <dbReference type="Rhea" id="RHEA:54448"/>
        <dbReference type="Rhea" id="RHEA-COMP:10123"/>
        <dbReference type="Rhea" id="RHEA-COMP:13883"/>
        <dbReference type="ChEBI" id="CHEBI:15377"/>
        <dbReference type="ChEBI" id="CHEBI:15378"/>
        <dbReference type="ChEBI" id="CHEBI:59874"/>
        <dbReference type="ChEBI" id="CHEBI:78442"/>
        <dbReference type="ChEBI" id="CHEBI:138191"/>
        <dbReference type="EC" id="3.1.1.29"/>
    </reaction>
</comment>
<dbReference type="SUPFAM" id="SSF102462">
    <property type="entry name" value="Peptidyl-tRNA hydrolase II"/>
    <property type="match status" value="1"/>
</dbReference>
<dbReference type="EC" id="3.1.1.29" evidence="1"/>
<feature type="region of interest" description="Disordered" evidence="4">
    <location>
        <begin position="1"/>
        <end position="32"/>
    </location>
</feature>
<dbReference type="GO" id="GO:0016787">
    <property type="term" value="F:hydrolase activity"/>
    <property type="evidence" value="ECO:0007669"/>
    <property type="project" value="UniProtKB-KW"/>
</dbReference>